<proteinExistence type="predicted"/>
<sequence length="205" mass="24974">MKPRKKYQKQEDTPEQLHVREKRKWQINLRRYVLEQNPCIEYAPYFGLDSNNMRSWFQYQFSPEQNWDNFGQAWQFDHLIPVAYFDYHNEKDMKLCWNFTNLRVESILLNKNRGHRLDVLAAKSYFQKLYDTTGYFMCRELLAKIDTIQLSEFVSTQAQQEFINTHKDYLEMIQDYSTFEFELLNSGRTVEQVNQEVNFLKNFKP</sequence>
<keyword evidence="2" id="KW-1185">Reference proteome</keyword>
<evidence type="ECO:0000313" key="2">
    <source>
        <dbReference type="Proteomes" id="UP001597511"/>
    </source>
</evidence>
<protein>
    <recommendedName>
        <fullName evidence="3">HNH endonuclease</fullName>
    </recommendedName>
</protein>
<comment type="caution">
    <text evidence="1">The sequence shown here is derived from an EMBL/GenBank/DDBJ whole genome shotgun (WGS) entry which is preliminary data.</text>
</comment>
<name>A0ABW6A3V4_9BACT</name>
<gene>
    <name evidence="1" type="ORF">ACFS6H_04440</name>
</gene>
<accession>A0ABW6A3V4</accession>
<evidence type="ECO:0008006" key="3">
    <source>
        <dbReference type="Google" id="ProtNLM"/>
    </source>
</evidence>
<organism evidence="1 2">
    <name type="scientific">Terrimonas rubra</name>
    <dbReference type="NCBI Taxonomy" id="1035890"/>
    <lineage>
        <taxon>Bacteria</taxon>
        <taxon>Pseudomonadati</taxon>
        <taxon>Bacteroidota</taxon>
        <taxon>Chitinophagia</taxon>
        <taxon>Chitinophagales</taxon>
        <taxon>Chitinophagaceae</taxon>
        <taxon>Terrimonas</taxon>
    </lineage>
</organism>
<dbReference type="EMBL" id="JBHUOZ010000001">
    <property type="protein sequence ID" value="MFD2918948.1"/>
    <property type="molecule type" value="Genomic_DNA"/>
</dbReference>
<dbReference type="RefSeq" id="WP_386095624.1">
    <property type="nucleotide sequence ID" value="NZ_JBHUOZ010000001.1"/>
</dbReference>
<dbReference type="Proteomes" id="UP001597511">
    <property type="component" value="Unassembled WGS sequence"/>
</dbReference>
<evidence type="ECO:0000313" key="1">
    <source>
        <dbReference type="EMBL" id="MFD2918948.1"/>
    </source>
</evidence>
<reference evidence="2" key="1">
    <citation type="journal article" date="2019" name="Int. J. Syst. Evol. Microbiol.">
        <title>The Global Catalogue of Microorganisms (GCM) 10K type strain sequencing project: providing services to taxonomists for standard genome sequencing and annotation.</title>
        <authorList>
            <consortium name="The Broad Institute Genomics Platform"/>
            <consortium name="The Broad Institute Genome Sequencing Center for Infectious Disease"/>
            <person name="Wu L."/>
            <person name="Ma J."/>
        </authorList>
    </citation>
    <scope>NUCLEOTIDE SEQUENCE [LARGE SCALE GENOMIC DNA]</scope>
    <source>
        <strain evidence="2">KCTC 23299</strain>
    </source>
</reference>